<evidence type="ECO:0000256" key="6">
    <source>
        <dbReference type="SAM" id="MobiDB-lite"/>
    </source>
</evidence>
<dbReference type="STRING" id="144197.ENSSPAP00000019810"/>
<feature type="region of interest" description="Disordered" evidence="6">
    <location>
        <begin position="415"/>
        <end position="468"/>
    </location>
</feature>
<feature type="compositionally biased region" description="Polar residues" evidence="6">
    <location>
        <begin position="455"/>
        <end position="468"/>
    </location>
</feature>
<evidence type="ECO:0000259" key="7">
    <source>
        <dbReference type="PROSITE" id="PS50157"/>
    </source>
</evidence>
<feature type="domain" description="C2H2-type" evidence="7">
    <location>
        <begin position="581"/>
        <end position="608"/>
    </location>
</feature>
<keyword evidence="9" id="KW-1185">Reference proteome</keyword>
<dbReference type="InterPro" id="IPR013087">
    <property type="entry name" value="Znf_C2H2_type"/>
</dbReference>
<keyword evidence="1" id="KW-0479">Metal-binding</keyword>
<dbReference type="GeneID" id="103359614"/>
<dbReference type="OrthoDB" id="10069600at2759"/>
<keyword evidence="2" id="KW-0677">Repeat</keyword>
<evidence type="ECO:0000256" key="5">
    <source>
        <dbReference type="PROSITE-ProRule" id="PRU00042"/>
    </source>
</evidence>
<dbReference type="SUPFAM" id="SSF57667">
    <property type="entry name" value="beta-beta-alpha zinc fingers"/>
    <property type="match status" value="1"/>
</dbReference>
<dbReference type="InterPro" id="IPR036236">
    <property type="entry name" value="Znf_C2H2_sf"/>
</dbReference>
<feature type="compositionally biased region" description="Acidic residues" evidence="6">
    <location>
        <begin position="172"/>
        <end position="181"/>
    </location>
</feature>
<feature type="compositionally biased region" description="Low complexity" evidence="6">
    <location>
        <begin position="417"/>
        <end position="431"/>
    </location>
</feature>
<dbReference type="RefSeq" id="XP_008283260.1">
    <property type="nucleotide sequence ID" value="XM_008285038.1"/>
</dbReference>
<dbReference type="GO" id="GO:0008270">
    <property type="term" value="F:zinc ion binding"/>
    <property type="evidence" value="ECO:0007669"/>
    <property type="project" value="UniProtKB-KW"/>
</dbReference>
<dbReference type="Proteomes" id="UP000694891">
    <property type="component" value="Unplaced"/>
</dbReference>
<feature type="region of interest" description="Disordered" evidence="6">
    <location>
        <begin position="478"/>
        <end position="497"/>
    </location>
</feature>
<feature type="region of interest" description="Disordered" evidence="6">
    <location>
        <begin position="138"/>
        <end position="247"/>
    </location>
</feature>
<reference evidence="10 11" key="2">
    <citation type="submission" date="2025-04" db="UniProtKB">
        <authorList>
            <consortium name="RefSeq"/>
        </authorList>
    </citation>
    <scope>IDENTIFICATION</scope>
</reference>
<organism evidence="8">
    <name type="scientific">Stegastes partitus</name>
    <name type="common">bicolor damselfish</name>
    <dbReference type="NCBI Taxonomy" id="144197"/>
    <lineage>
        <taxon>Eukaryota</taxon>
        <taxon>Metazoa</taxon>
        <taxon>Chordata</taxon>
        <taxon>Craniata</taxon>
        <taxon>Vertebrata</taxon>
        <taxon>Euteleostomi</taxon>
        <taxon>Actinopterygii</taxon>
        <taxon>Neopterygii</taxon>
        <taxon>Teleostei</taxon>
        <taxon>Neoteleostei</taxon>
        <taxon>Acanthomorphata</taxon>
        <taxon>Ovalentaria</taxon>
        <taxon>Pomacentridae</taxon>
        <taxon>Stegastes</taxon>
    </lineage>
</organism>
<evidence type="ECO:0000313" key="10">
    <source>
        <dbReference type="RefSeq" id="XP_008283259.1"/>
    </source>
</evidence>
<dbReference type="PANTHER" id="PTHR24379:SF121">
    <property type="entry name" value="C2H2-TYPE DOMAIN-CONTAINING PROTEIN"/>
    <property type="match status" value="1"/>
</dbReference>
<accession>A0A3B5AGA1</accession>
<evidence type="ECO:0000256" key="2">
    <source>
        <dbReference type="ARBA" id="ARBA00022737"/>
    </source>
</evidence>
<gene>
    <name evidence="10 11" type="primary">LOC103359614</name>
</gene>
<evidence type="ECO:0000256" key="3">
    <source>
        <dbReference type="ARBA" id="ARBA00022771"/>
    </source>
</evidence>
<dbReference type="AlphaFoldDB" id="A0A3B5AGA1"/>
<feature type="domain" description="C2H2-type" evidence="7">
    <location>
        <begin position="26"/>
        <end position="53"/>
    </location>
</feature>
<dbReference type="Ensembl" id="ENSSPAT00000020108.1">
    <property type="protein sequence ID" value="ENSSPAP00000019810.1"/>
    <property type="gene ID" value="ENSSPAG00000014952.1"/>
</dbReference>
<feature type="compositionally biased region" description="Low complexity" evidence="6">
    <location>
        <begin position="217"/>
        <end position="247"/>
    </location>
</feature>
<evidence type="ECO:0000313" key="9">
    <source>
        <dbReference type="Proteomes" id="UP000694891"/>
    </source>
</evidence>
<protein>
    <submittedName>
        <fullName evidence="8 10">Zinc finger protein 44-like</fullName>
    </submittedName>
</protein>
<dbReference type="PROSITE" id="PS50157">
    <property type="entry name" value="ZINC_FINGER_C2H2_2"/>
    <property type="match status" value="3"/>
</dbReference>
<name>A0A3B5AGA1_9TELE</name>
<dbReference type="PANTHER" id="PTHR24379">
    <property type="entry name" value="KRAB AND ZINC FINGER DOMAIN-CONTAINING"/>
    <property type="match status" value="1"/>
</dbReference>
<keyword evidence="4" id="KW-0862">Zinc</keyword>
<reference evidence="8" key="1">
    <citation type="submission" date="2023-09" db="UniProtKB">
        <authorList>
            <consortium name="Ensembl"/>
        </authorList>
    </citation>
    <scope>IDENTIFICATION</scope>
</reference>
<keyword evidence="3 5" id="KW-0863">Zinc-finger</keyword>
<dbReference type="Gene3D" id="3.30.160.60">
    <property type="entry name" value="Classic Zinc Finger"/>
    <property type="match status" value="3"/>
</dbReference>
<dbReference type="PROSITE" id="PS00028">
    <property type="entry name" value="ZINC_FINGER_C2H2_1"/>
    <property type="match status" value="4"/>
</dbReference>
<feature type="domain" description="C2H2-type" evidence="7">
    <location>
        <begin position="526"/>
        <end position="553"/>
    </location>
</feature>
<evidence type="ECO:0000256" key="4">
    <source>
        <dbReference type="ARBA" id="ARBA00022833"/>
    </source>
</evidence>
<proteinExistence type="predicted"/>
<dbReference type="Pfam" id="PF12874">
    <property type="entry name" value="zf-met"/>
    <property type="match status" value="1"/>
</dbReference>
<evidence type="ECO:0000313" key="11">
    <source>
        <dbReference type="RefSeq" id="XP_008283260.1"/>
    </source>
</evidence>
<dbReference type="GeneTree" id="ENSGT00940000164700"/>
<sequence length="659" mass="72980">MSEDSSSEEEWCVSTKRQMSNAHPKTKCWECGKQISNLTSLISHYQSHNIKATCHICKVTFRRLTSLSTHLDNAHSPPLCKKCHQSFSNVWELNKHAETRCTDSASFHEASSLIPGVKRKKRNSDNFFNEVTVHQNKNSVLRDSASEWRPDQRAEMKPKRPETSDNSVEYIVGEDDNDIDMESDHEKADDSTSSDSDDEDSKRSKRTDLCPGDFESDGGSSSTDDSSDSSNSPNSKTTPASSPNTKSSVCTVCGRGPFRSIKLHLLHCSGVRVKYQCFLCKKLFVTETALNEHLMPLYSCHICSQVFSHENLYFGHQCPKGNKSSLVLFCSESLPKACNICKSFFSSEKALLDHVTRVHTSVVSTKVRIITDPSVLANKKVTGGVHRTEAQSAICSPNIANQAINGKLHAGQANAGSTVVKSSPSSLLTSSQPGTHPVSMHTVSAAAPDKPRNHSAVNKPTNQPSSCLSATLVIPPTATDTTPDTAAASDSVSPPSPTILAMFENDSQDVALMKRMNTGWRSKAPYPCRQCGAILRQPSLIISHRYLHRGRRSHRCQCGRAFKHRLHLLRHCVQHAEAMNYICVSCGDTFTGAKLLAQHLKGKSLKKSRSGRMWKSKVKTKCRMPFTCDCGQLFFRPSAYIWHQLKNRTKSKQLKKPVK</sequence>
<evidence type="ECO:0000256" key="1">
    <source>
        <dbReference type="ARBA" id="ARBA00022723"/>
    </source>
</evidence>
<feature type="compositionally biased region" description="Low complexity" evidence="6">
    <location>
        <begin position="478"/>
        <end position="493"/>
    </location>
</feature>
<dbReference type="SMART" id="SM00355">
    <property type="entry name" value="ZnF_C2H2"/>
    <property type="match status" value="8"/>
</dbReference>
<evidence type="ECO:0000313" key="8">
    <source>
        <dbReference type="Ensembl" id="ENSSPAP00000019810.1"/>
    </source>
</evidence>
<feature type="compositionally biased region" description="Basic and acidic residues" evidence="6">
    <location>
        <begin position="144"/>
        <end position="163"/>
    </location>
</feature>
<dbReference type="RefSeq" id="XP_008283259.1">
    <property type="nucleotide sequence ID" value="XM_008285037.1"/>
</dbReference>